<protein>
    <recommendedName>
        <fullName evidence="1">REase AHJR-like domain-containing protein</fullName>
    </recommendedName>
</protein>
<gene>
    <name evidence="2" type="ORF">CR152_16985</name>
</gene>
<evidence type="ECO:0000259" key="1">
    <source>
        <dbReference type="Pfam" id="PF18743"/>
    </source>
</evidence>
<keyword evidence="3" id="KW-1185">Reference proteome</keyword>
<dbReference type="Pfam" id="PF18743">
    <property type="entry name" value="AHJR-like"/>
    <property type="match status" value="1"/>
</dbReference>
<dbReference type="OrthoDB" id="8410830at2"/>
<name>A0A2D2DM40_9BURK</name>
<evidence type="ECO:0000313" key="2">
    <source>
        <dbReference type="EMBL" id="ATQ76043.1"/>
    </source>
</evidence>
<organism evidence="2 3">
    <name type="scientific">Massilia violaceinigra</name>
    <dbReference type="NCBI Taxonomy" id="2045208"/>
    <lineage>
        <taxon>Bacteria</taxon>
        <taxon>Pseudomonadati</taxon>
        <taxon>Pseudomonadota</taxon>
        <taxon>Betaproteobacteria</taxon>
        <taxon>Burkholderiales</taxon>
        <taxon>Oxalobacteraceae</taxon>
        <taxon>Telluria group</taxon>
        <taxon>Massilia</taxon>
    </lineage>
</organism>
<dbReference type="AlphaFoldDB" id="A0A2D2DM40"/>
<accession>A0A2D2DM40</accession>
<dbReference type="KEGG" id="mass:CR152_16985"/>
<dbReference type="RefSeq" id="WP_099876327.1">
    <property type="nucleotide sequence ID" value="NZ_CP024608.1"/>
</dbReference>
<evidence type="ECO:0000313" key="3">
    <source>
        <dbReference type="Proteomes" id="UP000229897"/>
    </source>
</evidence>
<feature type="domain" description="REase AHJR-like" evidence="1">
    <location>
        <begin position="1"/>
        <end position="105"/>
    </location>
</feature>
<reference evidence="2" key="1">
    <citation type="submission" date="2017-10" db="EMBL/GenBank/DDBJ databases">
        <title>Massilia psychrophilum sp. nov., a novel purple-pigmented bacterium isolated from Tianshan glacier, Xinjiang Municipality, China.</title>
        <authorList>
            <person name="Wang H."/>
        </authorList>
    </citation>
    <scope>NUCLEOTIDE SEQUENCE [LARGE SCALE GENOMIC DNA]</scope>
    <source>
        <strain evidence="2">B2</strain>
    </source>
</reference>
<proteinExistence type="predicted"/>
<dbReference type="Proteomes" id="UP000229897">
    <property type="component" value="Chromosome"/>
</dbReference>
<sequence length="141" mass="15278">MNTAANTFYEDRLETLASAYANDGYAVVKHPAAEQLPFDLFGYVPDLLAIKGDSGLIVEARTSAACTSVDHFHAIAQEIAEHPGWRFVLVTVDDADVANLPDRAGDLPTWAQLIEKLNQVDALVDDGALEPAYSTWGVCSR</sequence>
<dbReference type="InterPro" id="IPR040902">
    <property type="entry name" value="AHJR-like"/>
</dbReference>
<dbReference type="EMBL" id="CP024608">
    <property type="protein sequence ID" value="ATQ76043.1"/>
    <property type="molecule type" value="Genomic_DNA"/>
</dbReference>